<proteinExistence type="predicted"/>
<dbReference type="WBParaSite" id="HDID_0000433201-mRNA-1">
    <property type="protein sequence ID" value="HDID_0000433201-mRNA-1"/>
    <property type="gene ID" value="HDID_0000433201"/>
</dbReference>
<dbReference type="AlphaFoldDB" id="A0A0R3SHB7"/>
<evidence type="ECO:0000313" key="2">
    <source>
        <dbReference type="Proteomes" id="UP000274504"/>
    </source>
</evidence>
<name>A0A0R3SHB7_HYMDI</name>
<organism evidence="3">
    <name type="scientific">Hymenolepis diminuta</name>
    <name type="common">Rat tapeworm</name>
    <dbReference type="NCBI Taxonomy" id="6216"/>
    <lineage>
        <taxon>Eukaryota</taxon>
        <taxon>Metazoa</taxon>
        <taxon>Spiralia</taxon>
        <taxon>Lophotrochozoa</taxon>
        <taxon>Platyhelminthes</taxon>
        <taxon>Cestoda</taxon>
        <taxon>Eucestoda</taxon>
        <taxon>Cyclophyllidea</taxon>
        <taxon>Hymenolepididae</taxon>
        <taxon>Hymenolepis</taxon>
    </lineage>
</organism>
<sequence>MAKSQFLENMTLRMEKFRIPGKKYLPSEDTWVESPLLTTARYGTGAANTSEIGGGYLELDKDACPI</sequence>
<dbReference type="Proteomes" id="UP000274504">
    <property type="component" value="Unassembled WGS sequence"/>
</dbReference>
<protein>
    <submittedName>
        <fullName evidence="3">METMALONYL_COA_MUTASE domain-containing protein</fullName>
    </submittedName>
</protein>
<reference evidence="1 2" key="2">
    <citation type="submission" date="2018-11" db="EMBL/GenBank/DDBJ databases">
        <authorList>
            <consortium name="Pathogen Informatics"/>
        </authorList>
    </citation>
    <scope>NUCLEOTIDE SEQUENCE [LARGE SCALE GENOMIC DNA]</scope>
</reference>
<dbReference type="EMBL" id="UYSG01001618">
    <property type="protein sequence ID" value="VDL47524.1"/>
    <property type="molecule type" value="Genomic_DNA"/>
</dbReference>
<evidence type="ECO:0000313" key="1">
    <source>
        <dbReference type="EMBL" id="VDL47524.1"/>
    </source>
</evidence>
<evidence type="ECO:0000313" key="3">
    <source>
        <dbReference type="WBParaSite" id="HDID_0000433201-mRNA-1"/>
    </source>
</evidence>
<accession>A0A0R3SHB7</accession>
<gene>
    <name evidence="1" type="ORF">HDID_LOCUS4330</name>
</gene>
<reference evidence="3" key="1">
    <citation type="submission" date="2017-02" db="UniProtKB">
        <authorList>
            <consortium name="WormBaseParasite"/>
        </authorList>
    </citation>
    <scope>IDENTIFICATION</scope>
</reference>